<accession>A0ACC0PBT1</accession>
<reference evidence="1" key="1">
    <citation type="submission" date="2022-02" db="EMBL/GenBank/DDBJ databases">
        <title>Plant Genome Project.</title>
        <authorList>
            <person name="Zhang R.-G."/>
        </authorList>
    </citation>
    <scope>NUCLEOTIDE SEQUENCE</scope>
    <source>
        <strain evidence="1">AT1</strain>
    </source>
</reference>
<protein>
    <submittedName>
        <fullName evidence="1">Uncharacterized protein</fullName>
    </submittedName>
</protein>
<dbReference type="EMBL" id="CM046390">
    <property type="protein sequence ID" value="KAI8562649.1"/>
    <property type="molecule type" value="Genomic_DNA"/>
</dbReference>
<dbReference type="Proteomes" id="UP001062846">
    <property type="component" value="Chromosome 3"/>
</dbReference>
<gene>
    <name evidence="1" type="ORF">RHMOL_Rhmol03G0051000</name>
</gene>
<sequence length="729" mass="79907">MTSKREEERNEKVIRGLMKLPPNRRCINCNSLGPQYVCTNFWTFVCMTCSGIHREFTHRVKSVSMAKFTFQEVESLQKGGNQRARETFLKDWDPQRQRLPDSSNADKVREFIKNVYVDRKYAGGKTSDKPPRDMQDVRHHEEETRRASSYHSYSQSPPYDYQYEERRYGKQAHALTRKPGSDRGLYEGRISSFFSPSRFSDQMHEDNFANEGSNLRASDYTVSSPSDAFRSGTQSPSFQRDIGFRSPPYQTSRDMLNEQIPRQTMRTLSESHAMSDADKVHRPQRTASLGSFGSFDSNPMSPKSVSLVDASSEPVVSCGHHQYAVPSLPQSSVSGNFGGLDLFDAPFVPQPITSASAVGSFQLPVTPSTPPVDLYQPSSISSAPVSHAPQPTQTTPSLDFFSDMPQQQPAAILTNKSPDVTPKDEGWATFDLPQFVAPNLGIEGSTPAVAPPTDEGSLGKFDSLLLPSTTVQWPAFQDSNVHGPSSVTNPWDEGLNNVQISDNVLNTQSWNAFEDASGNLPLGSIQQSSEGLAFHVHSSTTVNQHLDDFNWDGIHGAAVDIGPPIPNVPLHINGPSYASSSIPSMVGEQSHVTDHKSGNPFDLSYGSDFDSGSMFLDMSSLQAALPGGQIPNSFLDDGTQPWLPQNPITPFSPGVQRGKCLRIHGRASTQHSNAVRQVVAMINSHGWSVGVSNYELVIYNVHSQYFGGTPLNVPTQGPLASSVGGNPFA</sequence>
<evidence type="ECO:0000313" key="2">
    <source>
        <dbReference type="Proteomes" id="UP001062846"/>
    </source>
</evidence>
<name>A0ACC0PBT1_RHOML</name>
<evidence type="ECO:0000313" key="1">
    <source>
        <dbReference type="EMBL" id="KAI8562649.1"/>
    </source>
</evidence>
<proteinExistence type="predicted"/>
<organism evidence="1 2">
    <name type="scientific">Rhododendron molle</name>
    <name type="common">Chinese azalea</name>
    <name type="synonym">Azalea mollis</name>
    <dbReference type="NCBI Taxonomy" id="49168"/>
    <lineage>
        <taxon>Eukaryota</taxon>
        <taxon>Viridiplantae</taxon>
        <taxon>Streptophyta</taxon>
        <taxon>Embryophyta</taxon>
        <taxon>Tracheophyta</taxon>
        <taxon>Spermatophyta</taxon>
        <taxon>Magnoliopsida</taxon>
        <taxon>eudicotyledons</taxon>
        <taxon>Gunneridae</taxon>
        <taxon>Pentapetalae</taxon>
        <taxon>asterids</taxon>
        <taxon>Ericales</taxon>
        <taxon>Ericaceae</taxon>
        <taxon>Ericoideae</taxon>
        <taxon>Rhodoreae</taxon>
        <taxon>Rhododendron</taxon>
    </lineage>
</organism>
<keyword evidence="2" id="KW-1185">Reference proteome</keyword>
<comment type="caution">
    <text evidence="1">The sequence shown here is derived from an EMBL/GenBank/DDBJ whole genome shotgun (WGS) entry which is preliminary data.</text>
</comment>